<dbReference type="GO" id="GO:0005730">
    <property type="term" value="C:nucleolus"/>
    <property type="evidence" value="ECO:0007669"/>
    <property type="project" value="UniProtKB-SubCell"/>
</dbReference>
<evidence type="ECO:0000256" key="5">
    <source>
        <dbReference type="ARBA" id="ARBA00022517"/>
    </source>
</evidence>
<dbReference type="InterPro" id="IPR028217">
    <property type="entry name" value="Rsa3_C"/>
</dbReference>
<evidence type="ECO:0000313" key="11">
    <source>
        <dbReference type="Proteomes" id="UP000250043"/>
    </source>
</evidence>
<proteinExistence type="inferred from homology"/>
<evidence type="ECO:0000256" key="4">
    <source>
        <dbReference type="ARBA" id="ARBA00015339"/>
    </source>
</evidence>
<organism evidence="10 11">
    <name type="scientific">Obba rivulosa</name>
    <dbReference type="NCBI Taxonomy" id="1052685"/>
    <lineage>
        <taxon>Eukaryota</taxon>
        <taxon>Fungi</taxon>
        <taxon>Dikarya</taxon>
        <taxon>Basidiomycota</taxon>
        <taxon>Agaricomycotina</taxon>
        <taxon>Agaricomycetes</taxon>
        <taxon>Polyporales</taxon>
        <taxon>Gelatoporiaceae</taxon>
        <taxon>Obba</taxon>
    </lineage>
</organism>
<protein>
    <recommendedName>
        <fullName evidence="4">Ribosome assembly protein 3</fullName>
    </recommendedName>
</protein>
<reference evidence="10 11" key="1">
    <citation type="submission" date="2016-07" db="EMBL/GenBank/DDBJ databases">
        <title>Draft genome of the white-rot fungus Obba rivulosa 3A-2.</title>
        <authorList>
            <consortium name="DOE Joint Genome Institute"/>
            <person name="Miettinen O."/>
            <person name="Riley R."/>
            <person name="Acob R."/>
            <person name="Barry K."/>
            <person name="Cullen D."/>
            <person name="De Vries R."/>
            <person name="Hainaut M."/>
            <person name="Hatakka A."/>
            <person name="Henrissat B."/>
            <person name="Hilden K."/>
            <person name="Kuo R."/>
            <person name="Labutti K."/>
            <person name="Lipzen A."/>
            <person name="Makela M.R."/>
            <person name="Sandor L."/>
            <person name="Spatafora J.W."/>
            <person name="Grigoriev I.V."/>
            <person name="Hibbett D.S."/>
        </authorList>
    </citation>
    <scope>NUCLEOTIDE SEQUENCE [LARGE SCALE GENOMIC DNA]</scope>
    <source>
        <strain evidence="10 11">3A-2</strain>
    </source>
</reference>
<gene>
    <name evidence="10" type="ORF">OBBRIDRAFT_137503</name>
</gene>
<evidence type="ECO:0000256" key="3">
    <source>
        <dbReference type="ARBA" id="ARBA00006256"/>
    </source>
</evidence>
<dbReference type="Pfam" id="PF14615">
    <property type="entry name" value="Rsa3"/>
    <property type="match status" value="1"/>
</dbReference>
<keyword evidence="11" id="KW-1185">Reference proteome</keyword>
<evidence type="ECO:0000259" key="9">
    <source>
        <dbReference type="Pfam" id="PF14615"/>
    </source>
</evidence>
<dbReference type="AlphaFoldDB" id="A0A8E2AQU1"/>
<evidence type="ECO:0000256" key="7">
    <source>
        <dbReference type="ARBA" id="ARBA00023274"/>
    </source>
</evidence>
<feature type="compositionally biased region" description="Low complexity" evidence="8">
    <location>
        <begin position="1"/>
        <end position="22"/>
    </location>
</feature>
<feature type="region of interest" description="Disordered" evidence="8">
    <location>
        <begin position="1"/>
        <end position="47"/>
    </location>
</feature>
<keyword evidence="7" id="KW-0687">Ribonucleoprotein</keyword>
<keyword evidence="6" id="KW-0539">Nucleus</keyword>
<dbReference type="PANTHER" id="PTHR28127">
    <property type="entry name" value="RIBOSOME ASSEMBLY PROTEIN 3"/>
    <property type="match status" value="1"/>
</dbReference>
<evidence type="ECO:0000256" key="6">
    <source>
        <dbReference type="ARBA" id="ARBA00023242"/>
    </source>
</evidence>
<sequence>MAAADPARRPAPATAPSAARRSPTPPPAQIPSFLAPEGAPDDSAPNERALKERFRQFWMSSVVDAFADDLEEIRKEPNLTPSRLSLLIDSLASGAEVFSGAGGVGEMEVVLEQHEET</sequence>
<evidence type="ECO:0000256" key="8">
    <source>
        <dbReference type="SAM" id="MobiDB-lite"/>
    </source>
</evidence>
<dbReference type="OrthoDB" id="69550at2759"/>
<dbReference type="GO" id="GO:0030687">
    <property type="term" value="C:preribosome, large subunit precursor"/>
    <property type="evidence" value="ECO:0007669"/>
    <property type="project" value="TreeGrafter"/>
</dbReference>
<comment type="similarity">
    <text evidence="3">Belongs to the RSA3 family.</text>
</comment>
<dbReference type="Proteomes" id="UP000250043">
    <property type="component" value="Unassembled WGS sequence"/>
</dbReference>
<comment type="function">
    <text evidence="1">Required for efficient biogenesis of the 60S ribosomal subunit.</text>
</comment>
<evidence type="ECO:0000256" key="1">
    <source>
        <dbReference type="ARBA" id="ARBA00003035"/>
    </source>
</evidence>
<feature type="domain" description="Ribosome-assembly protein 3 C-terminal" evidence="9">
    <location>
        <begin position="54"/>
        <end position="99"/>
    </location>
</feature>
<dbReference type="GO" id="GO:0000027">
    <property type="term" value="P:ribosomal large subunit assembly"/>
    <property type="evidence" value="ECO:0007669"/>
    <property type="project" value="TreeGrafter"/>
</dbReference>
<evidence type="ECO:0000313" key="10">
    <source>
        <dbReference type="EMBL" id="OCH87664.1"/>
    </source>
</evidence>
<dbReference type="EMBL" id="KV722477">
    <property type="protein sequence ID" value="OCH87664.1"/>
    <property type="molecule type" value="Genomic_DNA"/>
</dbReference>
<name>A0A8E2AQU1_9APHY</name>
<dbReference type="InterPro" id="IPR051898">
    <property type="entry name" value="Ribosome_Assembly_3"/>
</dbReference>
<keyword evidence="5" id="KW-0690">Ribosome biogenesis</keyword>
<accession>A0A8E2AQU1</accession>
<evidence type="ECO:0000256" key="2">
    <source>
        <dbReference type="ARBA" id="ARBA00004604"/>
    </source>
</evidence>
<dbReference type="PANTHER" id="PTHR28127:SF1">
    <property type="entry name" value="RIBOSOME ASSEMBLY PROTEIN 3"/>
    <property type="match status" value="1"/>
</dbReference>
<comment type="subcellular location">
    <subcellularLocation>
        <location evidence="2">Nucleus</location>
        <location evidence="2">Nucleolus</location>
    </subcellularLocation>
</comment>